<keyword evidence="3" id="KW-0862">Zinc</keyword>
<dbReference type="GO" id="GO:0046872">
    <property type="term" value="F:metal ion binding"/>
    <property type="evidence" value="ECO:0007669"/>
    <property type="project" value="UniProtKB-KW"/>
</dbReference>
<name>A0A2T0QR94_9ACTN</name>
<evidence type="ECO:0000313" key="6">
    <source>
        <dbReference type="Proteomes" id="UP000238083"/>
    </source>
</evidence>
<evidence type="ECO:0000256" key="2">
    <source>
        <dbReference type="ARBA" id="ARBA00022723"/>
    </source>
</evidence>
<gene>
    <name evidence="5" type="ORF">CLV37_1287</name>
</gene>
<reference evidence="5 6" key="1">
    <citation type="submission" date="2018-03" db="EMBL/GenBank/DDBJ databases">
        <title>Genomic Encyclopedia of Archaeal and Bacterial Type Strains, Phase II (KMG-II): from individual species to whole genera.</title>
        <authorList>
            <person name="Goeker M."/>
        </authorList>
    </citation>
    <scope>NUCLEOTIDE SEQUENCE [LARGE SCALE GENOMIC DNA]</scope>
    <source>
        <strain evidence="5 6">DSM 19711</strain>
    </source>
</reference>
<evidence type="ECO:0000256" key="3">
    <source>
        <dbReference type="ARBA" id="ARBA00022833"/>
    </source>
</evidence>
<dbReference type="Gene3D" id="3.40.50.720">
    <property type="entry name" value="NAD(P)-binding Rossmann-like Domain"/>
    <property type="match status" value="1"/>
</dbReference>
<accession>A0A2T0QR94</accession>
<evidence type="ECO:0000256" key="1">
    <source>
        <dbReference type="ARBA" id="ARBA00001947"/>
    </source>
</evidence>
<keyword evidence="6" id="KW-1185">Reference proteome</keyword>
<comment type="caution">
    <text evidence="5">The sequence shown here is derived from an EMBL/GenBank/DDBJ whole genome shotgun (WGS) entry which is preliminary data.</text>
</comment>
<dbReference type="PANTHER" id="PTHR42813">
    <property type="entry name" value="ZINC-TYPE ALCOHOL DEHYDROGENASE-LIKE"/>
    <property type="match status" value="1"/>
</dbReference>
<keyword evidence="2" id="KW-0479">Metal-binding</keyword>
<dbReference type="Gene3D" id="3.90.180.10">
    <property type="entry name" value="Medium-chain alcohol dehydrogenases, catalytic domain"/>
    <property type="match status" value="1"/>
</dbReference>
<feature type="domain" description="Alcohol dehydrogenase-like C-terminal" evidence="4">
    <location>
        <begin position="4"/>
        <end position="75"/>
    </location>
</feature>
<evidence type="ECO:0000313" key="5">
    <source>
        <dbReference type="EMBL" id="PRY07346.1"/>
    </source>
</evidence>
<dbReference type="Proteomes" id="UP000238083">
    <property type="component" value="Unassembled WGS sequence"/>
</dbReference>
<comment type="cofactor">
    <cofactor evidence="1">
        <name>Zn(2+)</name>
        <dbReference type="ChEBI" id="CHEBI:29105"/>
    </cofactor>
</comment>
<dbReference type="Pfam" id="PF00107">
    <property type="entry name" value="ADH_zinc_N"/>
    <property type="match status" value="1"/>
</dbReference>
<dbReference type="AlphaFoldDB" id="A0A2T0QR94"/>
<organism evidence="5 6">
    <name type="scientific">Kineococcus rhizosphaerae</name>
    <dbReference type="NCBI Taxonomy" id="559628"/>
    <lineage>
        <taxon>Bacteria</taxon>
        <taxon>Bacillati</taxon>
        <taxon>Actinomycetota</taxon>
        <taxon>Actinomycetes</taxon>
        <taxon>Kineosporiales</taxon>
        <taxon>Kineosporiaceae</taxon>
        <taxon>Kineococcus</taxon>
    </lineage>
</organism>
<proteinExistence type="predicted"/>
<evidence type="ECO:0000259" key="4">
    <source>
        <dbReference type="Pfam" id="PF00107"/>
    </source>
</evidence>
<dbReference type="EMBL" id="PVZF01000028">
    <property type="protein sequence ID" value="PRY07346.1"/>
    <property type="molecule type" value="Genomic_DNA"/>
</dbReference>
<protein>
    <submittedName>
        <fullName evidence="5">Zinc-binding dehydrogenase</fullName>
    </submittedName>
</protein>
<sequence>MLPERGADVVIEAVGSKEALEAAFDLVAVFGRVANIGVHTEPVLLPIEKLWIKNFTFTSGMLSCTSTPKLLQLIASGSLDASPIITHKIPLDKAVEAYAMAEAADESRATKIILHR</sequence>
<dbReference type="InterPro" id="IPR036291">
    <property type="entry name" value="NAD(P)-bd_dom_sf"/>
</dbReference>
<dbReference type="SUPFAM" id="SSF51735">
    <property type="entry name" value="NAD(P)-binding Rossmann-fold domains"/>
    <property type="match status" value="1"/>
</dbReference>
<dbReference type="InterPro" id="IPR013149">
    <property type="entry name" value="ADH-like_C"/>
</dbReference>